<sequence>MKYIFLKTNYKNLVKGILLFVFIVASNSAAVAQTSKNLTAEIEVKTELKSDNVSVNSSSASMNFVMWFMGSKQNANSNISSDSTNTKKQVIMSGTAPNRLLIKAFLKKAINLDSMIA</sequence>
<proteinExistence type="predicted"/>
<evidence type="ECO:0000256" key="1">
    <source>
        <dbReference type="SAM" id="SignalP"/>
    </source>
</evidence>
<keyword evidence="1" id="KW-0732">Signal</keyword>
<dbReference type="OrthoDB" id="1376385at2"/>
<evidence type="ECO:0000313" key="3">
    <source>
        <dbReference type="Proteomes" id="UP000184036"/>
    </source>
</evidence>
<protein>
    <submittedName>
        <fullName evidence="2">Uncharacterized protein</fullName>
    </submittedName>
</protein>
<gene>
    <name evidence="2" type="ORF">SAMN05444396_11043</name>
</gene>
<feature type="chain" id="PRO_5012454666" evidence="1">
    <location>
        <begin position="33"/>
        <end position="117"/>
    </location>
</feature>
<dbReference type="AlphaFoldDB" id="A0A1M5JA71"/>
<accession>A0A1M5JA71</accession>
<evidence type="ECO:0000313" key="2">
    <source>
        <dbReference type="EMBL" id="SHG37462.1"/>
    </source>
</evidence>
<feature type="signal peptide" evidence="1">
    <location>
        <begin position="1"/>
        <end position="32"/>
    </location>
</feature>
<organism evidence="2 3">
    <name type="scientific">Flavobacterium segetis</name>
    <dbReference type="NCBI Taxonomy" id="271157"/>
    <lineage>
        <taxon>Bacteria</taxon>
        <taxon>Pseudomonadati</taxon>
        <taxon>Bacteroidota</taxon>
        <taxon>Flavobacteriia</taxon>
        <taxon>Flavobacteriales</taxon>
        <taxon>Flavobacteriaceae</taxon>
        <taxon>Flavobacterium</taxon>
    </lineage>
</organism>
<dbReference type="EMBL" id="FQWE01000010">
    <property type="protein sequence ID" value="SHG37462.1"/>
    <property type="molecule type" value="Genomic_DNA"/>
</dbReference>
<reference evidence="3" key="1">
    <citation type="submission" date="2016-11" db="EMBL/GenBank/DDBJ databases">
        <authorList>
            <person name="Varghese N."/>
            <person name="Submissions S."/>
        </authorList>
    </citation>
    <scope>NUCLEOTIDE SEQUENCE [LARGE SCALE GENOMIC DNA]</scope>
    <source>
        <strain evidence="3">DSM 19741</strain>
    </source>
</reference>
<dbReference type="Proteomes" id="UP000184036">
    <property type="component" value="Unassembled WGS sequence"/>
</dbReference>
<keyword evidence="3" id="KW-1185">Reference proteome</keyword>
<name>A0A1M5JA71_9FLAO</name>
<dbReference type="RefSeq" id="WP_072993151.1">
    <property type="nucleotide sequence ID" value="NZ_FQWE01000010.1"/>
</dbReference>